<dbReference type="Pfam" id="PF00109">
    <property type="entry name" value="ketoacyl-synt"/>
    <property type="match status" value="1"/>
</dbReference>
<keyword evidence="2 3" id="KW-0808">Transferase</keyword>
<dbReference type="Pfam" id="PF02801">
    <property type="entry name" value="Ketoacyl-synt_C"/>
    <property type="match status" value="1"/>
</dbReference>
<dbReference type="GO" id="GO:0004315">
    <property type="term" value="F:3-oxoacyl-[acyl-carrier-protein] synthase activity"/>
    <property type="evidence" value="ECO:0007669"/>
    <property type="project" value="TreeGrafter"/>
</dbReference>
<evidence type="ECO:0000256" key="2">
    <source>
        <dbReference type="ARBA" id="ARBA00022679"/>
    </source>
</evidence>
<dbReference type="PROSITE" id="PS52004">
    <property type="entry name" value="KS3_2"/>
    <property type="match status" value="1"/>
</dbReference>
<evidence type="ECO:0000256" key="3">
    <source>
        <dbReference type="RuleBase" id="RU003694"/>
    </source>
</evidence>
<dbReference type="AlphaFoldDB" id="A0A096AGI6"/>
<dbReference type="InterPro" id="IPR020841">
    <property type="entry name" value="PKS_Beta-ketoAc_synthase_dom"/>
</dbReference>
<reference evidence="5 6" key="1">
    <citation type="submission" date="2014-07" db="EMBL/GenBank/DDBJ databases">
        <authorList>
            <person name="McCorrison J."/>
            <person name="Sanka R."/>
            <person name="Torralba M."/>
            <person name="Gillis M."/>
            <person name="Haft D.H."/>
            <person name="Methe B."/>
            <person name="Sutton G."/>
            <person name="Nelson K.E."/>
        </authorList>
    </citation>
    <scope>NUCLEOTIDE SEQUENCE [LARGE SCALE GENOMIC DNA]</scope>
    <source>
        <strain evidence="5 6">DNF00011</strain>
    </source>
</reference>
<dbReference type="PANTHER" id="PTHR11712">
    <property type="entry name" value="POLYKETIDE SYNTHASE-RELATED"/>
    <property type="match status" value="1"/>
</dbReference>
<dbReference type="InterPro" id="IPR014030">
    <property type="entry name" value="Ketoacyl_synth_N"/>
</dbReference>
<dbReference type="SMART" id="SM00825">
    <property type="entry name" value="PKS_KS"/>
    <property type="match status" value="1"/>
</dbReference>
<proteinExistence type="inferred from homology"/>
<name>A0A096AGI6_9MICC</name>
<dbReference type="GO" id="GO:0006633">
    <property type="term" value="P:fatty acid biosynthetic process"/>
    <property type="evidence" value="ECO:0007669"/>
    <property type="project" value="TreeGrafter"/>
</dbReference>
<dbReference type="RefSeq" id="WP_035756517.1">
    <property type="nucleotide sequence ID" value="NZ_JRNH01000022.1"/>
</dbReference>
<gene>
    <name evidence="5" type="ORF">HMPREF2128_07275</name>
</gene>
<sequence>MTHERVTITGLGAITPSGLTVSEMWDAVANGRSGIRVLEGDEFETQHARELGVRISGQVRGFNPEDYVPRPLSRRLDDMHVWAIAAADQALAQASGGPAATTAAVAETTGVAPGAALPWDPARVMVVVGTGSGPLRPHHQGAVGFEHKGQRGVPLTLTMHGAPDAPAALISQRYGVTGPARAVSATCASGAVALGETMRTLRHGYADAAIVVGVEDCVNPINVSSNANVRALAAGYEAHPEQASRPFDSGRTGFVVSAGAAAMVLEREAVARSRGANVLAELAGYGASSDAHHATAPLSDGRGAAAAMRAALADAGVTAEQFATGAPDGGPLGHVNAHGTGTVAGDAAEAAALTTVFGSTTATGASCQLPITATKSSTGHLLGAAGVLEAVISVCPLREGIIPPTINLDDPAFPELAIVREPRRMPPENNTMVLSNSFGFGGHNASIVIAAR</sequence>
<dbReference type="InterPro" id="IPR016039">
    <property type="entry name" value="Thiolase-like"/>
</dbReference>
<dbReference type="CDD" id="cd00834">
    <property type="entry name" value="KAS_I_II"/>
    <property type="match status" value="1"/>
</dbReference>
<evidence type="ECO:0000259" key="4">
    <source>
        <dbReference type="PROSITE" id="PS52004"/>
    </source>
</evidence>
<evidence type="ECO:0000256" key="1">
    <source>
        <dbReference type="ARBA" id="ARBA00008467"/>
    </source>
</evidence>
<protein>
    <submittedName>
        <fullName evidence="5">3-oxoacyl-ACP synthase</fullName>
    </submittedName>
</protein>
<dbReference type="PANTHER" id="PTHR11712:SF336">
    <property type="entry name" value="3-OXOACYL-[ACYL-CARRIER-PROTEIN] SYNTHASE, MITOCHONDRIAL"/>
    <property type="match status" value="1"/>
</dbReference>
<dbReference type="InterPro" id="IPR014031">
    <property type="entry name" value="Ketoacyl_synth_C"/>
</dbReference>
<accession>A0A096AGI6</accession>
<evidence type="ECO:0000313" key="6">
    <source>
        <dbReference type="Proteomes" id="UP000053528"/>
    </source>
</evidence>
<feature type="domain" description="Ketosynthase family 3 (KS3)" evidence="4">
    <location>
        <begin position="3"/>
        <end position="451"/>
    </location>
</feature>
<evidence type="ECO:0000313" key="5">
    <source>
        <dbReference type="EMBL" id="KGF20069.1"/>
    </source>
</evidence>
<organism evidence="5 6">
    <name type="scientific">Pseudoglutamicibacter albus DNF00011</name>
    <dbReference type="NCBI Taxonomy" id="1401063"/>
    <lineage>
        <taxon>Bacteria</taxon>
        <taxon>Bacillati</taxon>
        <taxon>Actinomycetota</taxon>
        <taxon>Actinomycetes</taxon>
        <taxon>Micrococcales</taxon>
        <taxon>Micrococcaceae</taxon>
        <taxon>Pseudoglutamicibacter</taxon>
    </lineage>
</organism>
<dbReference type="Proteomes" id="UP000053528">
    <property type="component" value="Unassembled WGS sequence"/>
</dbReference>
<dbReference type="InterPro" id="IPR000794">
    <property type="entry name" value="Beta-ketoacyl_synthase"/>
</dbReference>
<dbReference type="EMBL" id="JRNH01000022">
    <property type="protein sequence ID" value="KGF20069.1"/>
    <property type="molecule type" value="Genomic_DNA"/>
</dbReference>
<dbReference type="SUPFAM" id="SSF53901">
    <property type="entry name" value="Thiolase-like"/>
    <property type="match status" value="2"/>
</dbReference>
<comment type="similarity">
    <text evidence="1 3">Belongs to the thiolase-like superfamily. Beta-ketoacyl-ACP synthases family.</text>
</comment>
<comment type="caution">
    <text evidence="5">The sequence shown here is derived from an EMBL/GenBank/DDBJ whole genome shotgun (WGS) entry which is preliminary data.</text>
</comment>
<dbReference type="Gene3D" id="3.40.47.10">
    <property type="match status" value="1"/>
</dbReference>